<dbReference type="InterPro" id="IPR036812">
    <property type="entry name" value="NAD(P)_OxRdtase_dom_sf"/>
</dbReference>
<gene>
    <name evidence="1" type="ORF">FDK13_32630</name>
</gene>
<evidence type="ECO:0008006" key="3">
    <source>
        <dbReference type="Google" id="ProtNLM"/>
    </source>
</evidence>
<reference evidence="1 2" key="1">
    <citation type="submission" date="2019-05" db="EMBL/GenBank/DDBJ databases">
        <title>Dyadobacter AR-3-8 sp. nov., isolated from arctic soil.</title>
        <authorList>
            <person name="Chaudhary D.K."/>
        </authorList>
    </citation>
    <scope>NUCLEOTIDE SEQUENCE [LARGE SCALE GENOMIC DNA]</scope>
    <source>
        <strain evidence="1 2">AR-3-8</strain>
    </source>
</reference>
<dbReference type="OrthoDB" id="9804790at2"/>
<dbReference type="RefSeq" id="WP_137344218.1">
    <property type="nucleotide sequence ID" value="NZ_BSQH01000027.1"/>
</dbReference>
<dbReference type="AlphaFoldDB" id="A0A4U6CRZ6"/>
<accession>A0A4U6CRZ6</accession>
<evidence type="ECO:0000313" key="2">
    <source>
        <dbReference type="Proteomes" id="UP000304900"/>
    </source>
</evidence>
<dbReference type="Proteomes" id="UP000304900">
    <property type="component" value="Unassembled WGS sequence"/>
</dbReference>
<keyword evidence="2" id="KW-1185">Reference proteome</keyword>
<protein>
    <recommendedName>
        <fullName evidence="3">Aldo/keto reductase</fullName>
    </recommendedName>
</protein>
<proteinExistence type="predicted"/>
<evidence type="ECO:0000313" key="1">
    <source>
        <dbReference type="EMBL" id="TKT86261.1"/>
    </source>
</evidence>
<name>A0A4U6CRZ6_9BACT</name>
<comment type="caution">
    <text evidence="1">The sequence shown here is derived from an EMBL/GenBank/DDBJ whole genome shotgun (WGS) entry which is preliminary data.</text>
</comment>
<dbReference type="Gene3D" id="3.20.20.100">
    <property type="entry name" value="NADP-dependent oxidoreductase domain"/>
    <property type="match status" value="1"/>
</dbReference>
<organism evidence="1 2">
    <name type="scientific">Dyadobacter frigoris</name>
    <dbReference type="NCBI Taxonomy" id="2576211"/>
    <lineage>
        <taxon>Bacteria</taxon>
        <taxon>Pseudomonadati</taxon>
        <taxon>Bacteroidota</taxon>
        <taxon>Cytophagia</taxon>
        <taxon>Cytophagales</taxon>
        <taxon>Spirosomataceae</taxon>
        <taxon>Dyadobacter</taxon>
    </lineage>
</organism>
<dbReference type="SUPFAM" id="SSF51430">
    <property type="entry name" value="NAD(P)-linked oxidoreductase"/>
    <property type="match status" value="1"/>
</dbReference>
<sequence length="105" mass="11310">MKKRRLGNSGLKVSALGMGCMNLSFGTWKAVIGAESTRSIRLRQFKTSILSGHESPKGALAGNITPDTKFDPTTDLHANFLPFTPGAIKTNMPVIELPGNIAKRK</sequence>
<dbReference type="EMBL" id="SZVO01000025">
    <property type="protein sequence ID" value="TKT86261.1"/>
    <property type="molecule type" value="Genomic_DNA"/>
</dbReference>